<protein>
    <submittedName>
        <fullName evidence="2">Uma2 family endonuclease</fullName>
    </submittedName>
</protein>
<dbReference type="InterPro" id="IPR012296">
    <property type="entry name" value="Nuclease_put_TT1808"/>
</dbReference>
<dbReference type="EMBL" id="JAMXFA010000022">
    <property type="protein sequence ID" value="MCT7979343.1"/>
    <property type="molecule type" value="Genomic_DNA"/>
</dbReference>
<dbReference type="Proteomes" id="UP001525961">
    <property type="component" value="Unassembled WGS sequence"/>
</dbReference>
<dbReference type="PANTHER" id="PTHR47152:SF4">
    <property type="entry name" value="SLR0445 PROTEIN"/>
    <property type="match status" value="1"/>
</dbReference>
<evidence type="ECO:0000313" key="3">
    <source>
        <dbReference type="Proteomes" id="UP001525961"/>
    </source>
</evidence>
<comment type="caution">
    <text evidence="2">The sequence shown here is derived from an EMBL/GenBank/DDBJ whole genome shotgun (WGS) entry which is preliminary data.</text>
</comment>
<dbReference type="InterPro" id="IPR011335">
    <property type="entry name" value="Restrct_endonuc-II-like"/>
</dbReference>
<gene>
    <name evidence="2" type="ORF">NG792_16645</name>
</gene>
<keyword evidence="3" id="KW-1185">Reference proteome</keyword>
<dbReference type="Gene3D" id="3.90.1570.10">
    <property type="entry name" value="tt1808, chain A"/>
    <property type="match status" value="1"/>
</dbReference>
<name>A0ABT2N9G4_9CYAN</name>
<dbReference type="SUPFAM" id="SSF52980">
    <property type="entry name" value="Restriction endonuclease-like"/>
    <property type="match status" value="1"/>
</dbReference>
<keyword evidence="2" id="KW-0255">Endonuclease</keyword>
<dbReference type="CDD" id="cd06260">
    <property type="entry name" value="DUF820-like"/>
    <property type="match status" value="1"/>
</dbReference>
<dbReference type="GO" id="GO:0004519">
    <property type="term" value="F:endonuclease activity"/>
    <property type="evidence" value="ECO:0007669"/>
    <property type="project" value="UniProtKB-KW"/>
</dbReference>
<evidence type="ECO:0000313" key="2">
    <source>
        <dbReference type="EMBL" id="MCT7979343.1"/>
    </source>
</evidence>
<reference evidence="2 3" key="1">
    <citation type="journal article" date="2022" name="Front. Microbiol.">
        <title>High genomic differentiation and limited gene flow indicate recent cryptic speciation within the genus Laspinema (cyanobacteria).</title>
        <authorList>
            <person name="Stanojkovic A."/>
            <person name="Skoupy S."/>
            <person name="Skaloud P."/>
            <person name="Dvorak P."/>
        </authorList>
    </citation>
    <scope>NUCLEOTIDE SEQUENCE [LARGE SCALE GENOMIC DNA]</scope>
    <source>
        <strain evidence="2 3">D3b</strain>
    </source>
</reference>
<dbReference type="Pfam" id="PF05685">
    <property type="entry name" value="Uma2"/>
    <property type="match status" value="1"/>
</dbReference>
<dbReference type="PANTHER" id="PTHR47152">
    <property type="entry name" value="SLR2084 PROTEIN-RELATED"/>
    <property type="match status" value="1"/>
</dbReference>
<evidence type="ECO:0000259" key="1">
    <source>
        <dbReference type="Pfam" id="PF05685"/>
    </source>
</evidence>
<feature type="domain" description="Putative restriction endonuclease" evidence="1">
    <location>
        <begin position="25"/>
        <end position="175"/>
    </location>
</feature>
<sequence length="203" mass="23651">MTTQLAPKIIPLPEQRLILPGYQSWQEFKAIQVLMNQVAGLRISYLDGCVELMTTGEEHESIKKAIAILLEIYLFEMGIEFIPIGKATRESETKGVSFEPDESYYIGDRKPHPDLAIEVVITSGNPKKLAKYQRFEFTEVWFWENNQLALYRFRGEDYEQILTSELFPNLDIELLVRCVQMPSRLQARTEFFQGIPRQEIPRF</sequence>
<accession>A0ABT2N9G4</accession>
<dbReference type="InterPro" id="IPR008538">
    <property type="entry name" value="Uma2"/>
</dbReference>
<organism evidence="2 3">
    <name type="scientific">Laspinema olomoucense D3b</name>
    <dbReference type="NCBI Taxonomy" id="2953688"/>
    <lineage>
        <taxon>Bacteria</taxon>
        <taxon>Bacillati</taxon>
        <taxon>Cyanobacteriota</taxon>
        <taxon>Cyanophyceae</taxon>
        <taxon>Oscillatoriophycideae</taxon>
        <taxon>Oscillatoriales</taxon>
        <taxon>Laspinemataceae</taxon>
        <taxon>Laspinema</taxon>
        <taxon>Laspinema olomoucense</taxon>
    </lineage>
</organism>
<keyword evidence="2" id="KW-0378">Hydrolase</keyword>
<dbReference type="RefSeq" id="WP_261236145.1">
    <property type="nucleotide sequence ID" value="NZ_JAMXFA010000022.1"/>
</dbReference>
<proteinExistence type="predicted"/>
<keyword evidence="2" id="KW-0540">Nuclease</keyword>